<evidence type="ECO:0000313" key="2">
    <source>
        <dbReference type="EMBL" id="GAT48050.1"/>
    </source>
</evidence>
<dbReference type="Proteomes" id="UP000815677">
    <property type="component" value="Unassembled WGS sequence"/>
</dbReference>
<feature type="region of interest" description="Disordered" evidence="1">
    <location>
        <begin position="1"/>
        <end position="29"/>
    </location>
</feature>
<gene>
    <name evidence="2" type="ORF">MCHLO_05486</name>
</gene>
<sequence>MPHIARRPSSTSWSARAPTSPNLHIPPLPVRRDASEGWTRVQGARLHAIPRHVHAVGLCTSGRKPRWFYPPSPPLPLHYTPVTFPALEATGEAKLCAVLHFHHFDTDHGLLQSLLRQNQRLRAFSGTSIIRWYRGLR</sequence>
<evidence type="ECO:0000313" key="3">
    <source>
        <dbReference type="Proteomes" id="UP000815677"/>
    </source>
</evidence>
<proteinExistence type="predicted"/>
<protein>
    <submittedName>
        <fullName evidence="2">Uncharacterized protein</fullName>
    </submittedName>
</protein>
<accession>A0ABQ0LA73</accession>
<name>A0ABQ0LA73_MYCCL</name>
<keyword evidence="3" id="KW-1185">Reference proteome</keyword>
<feature type="compositionally biased region" description="Polar residues" evidence="1">
    <location>
        <begin position="8"/>
        <end position="22"/>
    </location>
</feature>
<reference evidence="2" key="1">
    <citation type="submission" date="2014-09" db="EMBL/GenBank/DDBJ databases">
        <title>Genome sequence of the luminous mushroom Mycena chlorophos for searching fungal bioluminescence genes.</title>
        <authorList>
            <person name="Tanaka Y."/>
            <person name="Kasuga D."/>
            <person name="Oba Y."/>
            <person name="Hase S."/>
            <person name="Sato K."/>
            <person name="Oba Y."/>
            <person name="Sakakibara Y."/>
        </authorList>
    </citation>
    <scope>NUCLEOTIDE SEQUENCE</scope>
</reference>
<dbReference type="EMBL" id="DF844211">
    <property type="protein sequence ID" value="GAT48050.1"/>
    <property type="molecule type" value="Genomic_DNA"/>
</dbReference>
<evidence type="ECO:0000256" key="1">
    <source>
        <dbReference type="SAM" id="MobiDB-lite"/>
    </source>
</evidence>
<organism evidence="2 3">
    <name type="scientific">Mycena chlorophos</name>
    <name type="common">Agaric fungus</name>
    <name type="synonym">Agaricus chlorophos</name>
    <dbReference type="NCBI Taxonomy" id="658473"/>
    <lineage>
        <taxon>Eukaryota</taxon>
        <taxon>Fungi</taxon>
        <taxon>Dikarya</taxon>
        <taxon>Basidiomycota</taxon>
        <taxon>Agaricomycotina</taxon>
        <taxon>Agaricomycetes</taxon>
        <taxon>Agaricomycetidae</taxon>
        <taxon>Agaricales</taxon>
        <taxon>Marasmiineae</taxon>
        <taxon>Mycenaceae</taxon>
        <taxon>Mycena</taxon>
    </lineage>
</organism>